<reference evidence="2" key="1">
    <citation type="submission" date="2023-10" db="EMBL/GenBank/DDBJ databases">
        <title>Genome assemblies of two species of porcelain crab, Petrolisthes cinctipes and Petrolisthes manimaculis (Anomura: Porcellanidae).</title>
        <authorList>
            <person name="Angst P."/>
        </authorList>
    </citation>
    <scope>NUCLEOTIDE SEQUENCE</scope>
    <source>
        <strain evidence="2">PB745_01</strain>
        <tissue evidence="2">Gill</tissue>
    </source>
</reference>
<protein>
    <submittedName>
        <fullName evidence="2">Uncharacterized protein</fullName>
    </submittedName>
</protein>
<gene>
    <name evidence="2" type="ORF">Pcinc_016220</name>
</gene>
<feature type="compositionally biased region" description="Polar residues" evidence="1">
    <location>
        <begin position="30"/>
        <end position="48"/>
    </location>
</feature>
<name>A0AAE1FWQ6_PETCI</name>
<keyword evidence="3" id="KW-1185">Reference proteome</keyword>
<organism evidence="2 3">
    <name type="scientific">Petrolisthes cinctipes</name>
    <name type="common">Flat porcelain crab</name>
    <dbReference type="NCBI Taxonomy" id="88211"/>
    <lineage>
        <taxon>Eukaryota</taxon>
        <taxon>Metazoa</taxon>
        <taxon>Ecdysozoa</taxon>
        <taxon>Arthropoda</taxon>
        <taxon>Crustacea</taxon>
        <taxon>Multicrustacea</taxon>
        <taxon>Malacostraca</taxon>
        <taxon>Eumalacostraca</taxon>
        <taxon>Eucarida</taxon>
        <taxon>Decapoda</taxon>
        <taxon>Pleocyemata</taxon>
        <taxon>Anomura</taxon>
        <taxon>Galatheoidea</taxon>
        <taxon>Porcellanidae</taxon>
        <taxon>Petrolisthes</taxon>
    </lineage>
</organism>
<sequence length="143" mass="15603">MDKTVTQQGSPNHQLSDSFRPHHNPISPHDTLTPSGHWVPSSSTNQGTVRHLLHSPSALSSWAIASCSVTQRVFREFQCQGATHDMQVGCVRPGWRDPESQCVCNGTSTTSPICHQGFTAIPLPRGLPSLTLPPVFLVVLDRD</sequence>
<evidence type="ECO:0000313" key="2">
    <source>
        <dbReference type="EMBL" id="KAK3879198.1"/>
    </source>
</evidence>
<feature type="compositionally biased region" description="Polar residues" evidence="1">
    <location>
        <begin position="1"/>
        <end position="17"/>
    </location>
</feature>
<dbReference type="AlphaFoldDB" id="A0AAE1FWQ6"/>
<comment type="caution">
    <text evidence="2">The sequence shown here is derived from an EMBL/GenBank/DDBJ whole genome shotgun (WGS) entry which is preliminary data.</text>
</comment>
<dbReference type="Proteomes" id="UP001286313">
    <property type="component" value="Unassembled WGS sequence"/>
</dbReference>
<evidence type="ECO:0000256" key="1">
    <source>
        <dbReference type="SAM" id="MobiDB-lite"/>
    </source>
</evidence>
<dbReference type="EMBL" id="JAWQEG010001479">
    <property type="protein sequence ID" value="KAK3879198.1"/>
    <property type="molecule type" value="Genomic_DNA"/>
</dbReference>
<accession>A0AAE1FWQ6</accession>
<feature type="region of interest" description="Disordered" evidence="1">
    <location>
        <begin position="1"/>
        <end position="48"/>
    </location>
</feature>
<evidence type="ECO:0000313" key="3">
    <source>
        <dbReference type="Proteomes" id="UP001286313"/>
    </source>
</evidence>
<proteinExistence type="predicted"/>